<feature type="domain" description="Sulfatase N-terminal" evidence="6">
    <location>
        <begin position="40"/>
        <end position="354"/>
    </location>
</feature>
<dbReference type="EMBL" id="CP036526">
    <property type="protein sequence ID" value="QDT12364.1"/>
    <property type="molecule type" value="Genomic_DNA"/>
</dbReference>
<dbReference type="InterPro" id="IPR000917">
    <property type="entry name" value="Sulfatase_N"/>
</dbReference>
<feature type="signal peptide" evidence="5">
    <location>
        <begin position="1"/>
        <end position="32"/>
    </location>
</feature>
<dbReference type="PANTHER" id="PTHR42693">
    <property type="entry name" value="ARYLSULFATASE FAMILY MEMBER"/>
    <property type="match status" value="1"/>
</dbReference>
<accession>A0A517NZ02</accession>
<keyword evidence="4" id="KW-0106">Calcium</keyword>
<proteinExistence type="inferred from homology"/>
<evidence type="ECO:0000256" key="4">
    <source>
        <dbReference type="ARBA" id="ARBA00022837"/>
    </source>
</evidence>
<reference evidence="7 8" key="1">
    <citation type="submission" date="2019-02" db="EMBL/GenBank/DDBJ databases">
        <title>Deep-cultivation of Planctomycetes and their phenomic and genomic characterization uncovers novel biology.</title>
        <authorList>
            <person name="Wiegand S."/>
            <person name="Jogler M."/>
            <person name="Boedeker C."/>
            <person name="Pinto D."/>
            <person name="Vollmers J."/>
            <person name="Rivas-Marin E."/>
            <person name="Kohn T."/>
            <person name="Peeters S.H."/>
            <person name="Heuer A."/>
            <person name="Rast P."/>
            <person name="Oberbeckmann S."/>
            <person name="Bunk B."/>
            <person name="Jeske O."/>
            <person name="Meyerdierks A."/>
            <person name="Storesund J.E."/>
            <person name="Kallscheuer N."/>
            <person name="Luecker S."/>
            <person name="Lage O.M."/>
            <person name="Pohl T."/>
            <person name="Merkel B.J."/>
            <person name="Hornburger P."/>
            <person name="Mueller R.-W."/>
            <person name="Bruemmer F."/>
            <person name="Labrenz M."/>
            <person name="Spormann A.M."/>
            <person name="Op den Camp H."/>
            <person name="Overmann J."/>
            <person name="Amann R."/>
            <person name="Jetten M.S.M."/>
            <person name="Mascher T."/>
            <person name="Medema M.H."/>
            <person name="Devos D.P."/>
            <person name="Kaster A.-K."/>
            <person name="Ovreas L."/>
            <person name="Rohde M."/>
            <person name="Galperin M.Y."/>
            <person name="Jogler C."/>
        </authorList>
    </citation>
    <scope>NUCLEOTIDE SEQUENCE [LARGE SCALE GENOMIC DNA]</scope>
    <source>
        <strain evidence="7 8">K23_9</strain>
    </source>
</reference>
<dbReference type="Gene3D" id="3.30.1120.10">
    <property type="match status" value="1"/>
</dbReference>
<evidence type="ECO:0000256" key="3">
    <source>
        <dbReference type="ARBA" id="ARBA00022801"/>
    </source>
</evidence>
<evidence type="ECO:0000259" key="6">
    <source>
        <dbReference type="Pfam" id="PF00884"/>
    </source>
</evidence>
<evidence type="ECO:0000313" key="7">
    <source>
        <dbReference type="EMBL" id="QDT12364.1"/>
    </source>
</evidence>
<dbReference type="InterPro" id="IPR050738">
    <property type="entry name" value="Sulfatase"/>
</dbReference>
<dbReference type="Proteomes" id="UP000319817">
    <property type="component" value="Chromosome"/>
</dbReference>
<dbReference type="SUPFAM" id="SSF53649">
    <property type="entry name" value="Alkaline phosphatase-like"/>
    <property type="match status" value="1"/>
</dbReference>
<dbReference type="GO" id="GO:0046872">
    <property type="term" value="F:metal ion binding"/>
    <property type="evidence" value="ECO:0007669"/>
    <property type="project" value="UniProtKB-KW"/>
</dbReference>
<keyword evidence="2" id="KW-0479">Metal-binding</keyword>
<dbReference type="OrthoDB" id="9783154at2"/>
<sequence precursor="true">MLLRFQTTPIRFVAAGLAALCLAAISPMQSIAVDGSASRPNVLMILVDDLGYGDLSSYGAEDLRTPHIDQLVERGIRFDNFYANCPVCSPSRASLLTGRFPELVGVPGVIRTHRENNWGYLDPNAAMLPTSLRNVGYTTSLIGKWHLGLESPNKPNERGFDHFHGYLGDMMDDYYVHERHGNNYMRLNDQEIKPTGHATDLFTQWAIDFIGKRVGQPDPFFLYLAYNAPHTPIQPPPEWLAKVKQREPNISEKRAKLVALIEHLDDGIGRVLQTVNDGADAEKTLVIFSSDNGGQISVGANNGATRDGKQSMYEGGLRVPTCAVWPGKITAGSRTDAKGITMDLFPTICEAAGASFASPIDGVSLLPVMLGEQANVAERDLYFHRREGGNRYGGLTINAVRRGDWKLIQNSPFKPLELFNLADDPLETTDLAKRAPKVFNELSSALRAQVQRGGAVPWQRPAMRDAR</sequence>
<dbReference type="GO" id="GO:0004065">
    <property type="term" value="F:arylsulfatase activity"/>
    <property type="evidence" value="ECO:0007669"/>
    <property type="project" value="UniProtKB-EC"/>
</dbReference>
<dbReference type="PANTHER" id="PTHR42693:SF53">
    <property type="entry name" value="ENDO-4-O-SULFATASE"/>
    <property type="match status" value="1"/>
</dbReference>
<dbReference type="RefSeq" id="WP_145420191.1">
    <property type="nucleotide sequence ID" value="NZ_CP036526.1"/>
</dbReference>
<keyword evidence="8" id="KW-1185">Reference proteome</keyword>
<feature type="chain" id="PRO_5021860119" evidence="5">
    <location>
        <begin position="33"/>
        <end position="467"/>
    </location>
</feature>
<dbReference type="InterPro" id="IPR017850">
    <property type="entry name" value="Alkaline_phosphatase_core_sf"/>
</dbReference>
<keyword evidence="5" id="KW-0732">Signal</keyword>
<evidence type="ECO:0000256" key="2">
    <source>
        <dbReference type="ARBA" id="ARBA00022723"/>
    </source>
</evidence>
<gene>
    <name evidence="7" type="primary">atsA_64</name>
    <name evidence="7" type="ORF">K239x_43740</name>
</gene>
<evidence type="ECO:0000256" key="5">
    <source>
        <dbReference type="SAM" id="SignalP"/>
    </source>
</evidence>
<protein>
    <submittedName>
        <fullName evidence="7">Arylsulfatase</fullName>
        <ecNumber evidence="7">3.1.6.1</ecNumber>
    </submittedName>
</protein>
<evidence type="ECO:0000313" key="8">
    <source>
        <dbReference type="Proteomes" id="UP000319817"/>
    </source>
</evidence>
<dbReference type="EC" id="3.1.6.1" evidence="7"/>
<dbReference type="PROSITE" id="PS00523">
    <property type="entry name" value="SULFATASE_1"/>
    <property type="match status" value="1"/>
</dbReference>
<dbReference type="InterPro" id="IPR024607">
    <property type="entry name" value="Sulfatase_CS"/>
</dbReference>
<comment type="similarity">
    <text evidence="1">Belongs to the sulfatase family.</text>
</comment>
<name>A0A517NZ02_9BACT</name>
<evidence type="ECO:0000256" key="1">
    <source>
        <dbReference type="ARBA" id="ARBA00008779"/>
    </source>
</evidence>
<dbReference type="Gene3D" id="3.40.720.10">
    <property type="entry name" value="Alkaline Phosphatase, subunit A"/>
    <property type="match status" value="1"/>
</dbReference>
<keyword evidence="3 7" id="KW-0378">Hydrolase</keyword>
<dbReference type="AlphaFoldDB" id="A0A517NZ02"/>
<dbReference type="Pfam" id="PF00884">
    <property type="entry name" value="Sulfatase"/>
    <property type="match status" value="1"/>
</dbReference>
<dbReference type="PROSITE" id="PS00149">
    <property type="entry name" value="SULFATASE_2"/>
    <property type="match status" value="1"/>
</dbReference>
<organism evidence="7 8">
    <name type="scientific">Stieleria marina</name>
    <dbReference type="NCBI Taxonomy" id="1930275"/>
    <lineage>
        <taxon>Bacteria</taxon>
        <taxon>Pseudomonadati</taxon>
        <taxon>Planctomycetota</taxon>
        <taxon>Planctomycetia</taxon>
        <taxon>Pirellulales</taxon>
        <taxon>Pirellulaceae</taxon>
        <taxon>Stieleria</taxon>
    </lineage>
</organism>